<evidence type="ECO:0000256" key="2">
    <source>
        <dbReference type="ARBA" id="ARBA00022801"/>
    </source>
</evidence>
<reference evidence="4" key="1">
    <citation type="journal article" date="2020" name="Nature">
        <title>Giant virus diversity and host interactions through global metagenomics.</title>
        <authorList>
            <person name="Schulz F."/>
            <person name="Roux S."/>
            <person name="Paez-Espino D."/>
            <person name="Jungbluth S."/>
            <person name="Walsh D.A."/>
            <person name="Denef V.J."/>
            <person name="McMahon K.D."/>
            <person name="Konstantinidis K.T."/>
            <person name="Eloe-Fadrosh E.A."/>
            <person name="Kyrpides N.C."/>
            <person name="Woyke T."/>
        </authorList>
    </citation>
    <scope>NUCLEOTIDE SEQUENCE</scope>
    <source>
        <strain evidence="4">GVMAG-M-3300023184-72</strain>
    </source>
</reference>
<sequence length="325" mass="38192">MKIITQKKGLKNYKKKTIKKRKTNKKIINQYGSAAPKFKKNNNLKKLNCSPKPKNELNNFTCYTNKNLYKLRDLWNARHPDVKIETNSPKEIHRLLSEYFSNVCNKESCWLKQKSELGPVGNELSDSFAPESPREWKDNPNEWLSSVDIMNVMKQYEKAYKCFEFIGPSPIDFDTRKLYGECVWDELCNFSLKEQIKNKKTKIGIIFNTDPHNKPGQHWISMFINIKTKQIFFFDSTGDPPGAQIKDLINRIKEQGLSLKPKIVFSVDSNEGIEHQYGTTECGIYCLYFIVHMLEDKITDHYLKTHILKDEYMQNFRKIYFNDAL</sequence>
<proteinExistence type="predicted"/>
<organism evidence="4">
    <name type="scientific">viral metagenome</name>
    <dbReference type="NCBI Taxonomy" id="1070528"/>
    <lineage>
        <taxon>unclassified sequences</taxon>
        <taxon>metagenomes</taxon>
        <taxon>organismal metagenomes</taxon>
    </lineage>
</organism>
<dbReference type="GO" id="GO:0006508">
    <property type="term" value="P:proteolysis"/>
    <property type="evidence" value="ECO:0007669"/>
    <property type="project" value="UniProtKB-KW"/>
</dbReference>
<evidence type="ECO:0000259" key="3">
    <source>
        <dbReference type="Pfam" id="PF02902"/>
    </source>
</evidence>
<dbReference type="InterPro" id="IPR038765">
    <property type="entry name" value="Papain-like_cys_pep_sf"/>
</dbReference>
<dbReference type="Pfam" id="PF02902">
    <property type="entry name" value="Peptidase_C48"/>
    <property type="match status" value="1"/>
</dbReference>
<keyword evidence="2" id="KW-0378">Hydrolase</keyword>
<protein>
    <recommendedName>
        <fullName evidence="3">Ubiquitin-like protease family profile domain-containing protein</fullName>
    </recommendedName>
</protein>
<feature type="domain" description="Ubiquitin-like protease family profile" evidence="3">
    <location>
        <begin position="189"/>
        <end position="322"/>
    </location>
</feature>
<evidence type="ECO:0000313" key="4">
    <source>
        <dbReference type="EMBL" id="QHT90971.1"/>
    </source>
</evidence>
<keyword evidence="1" id="KW-0645">Protease</keyword>
<dbReference type="Gene3D" id="3.40.395.10">
    <property type="entry name" value="Adenoviral Proteinase, Chain A"/>
    <property type="match status" value="1"/>
</dbReference>
<name>A0A6C0ID12_9ZZZZ</name>
<dbReference type="AlphaFoldDB" id="A0A6C0ID12"/>
<dbReference type="EMBL" id="MN740161">
    <property type="protein sequence ID" value="QHT90971.1"/>
    <property type="molecule type" value="Genomic_DNA"/>
</dbReference>
<dbReference type="InterPro" id="IPR003653">
    <property type="entry name" value="Peptidase_C48_C"/>
</dbReference>
<dbReference type="GO" id="GO:0008234">
    <property type="term" value="F:cysteine-type peptidase activity"/>
    <property type="evidence" value="ECO:0007669"/>
    <property type="project" value="InterPro"/>
</dbReference>
<dbReference type="SUPFAM" id="SSF54001">
    <property type="entry name" value="Cysteine proteinases"/>
    <property type="match status" value="1"/>
</dbReference>
<evidence type="ECO:0000256" key="1">
    <source>
        <dbReference type="ARBA" id="ARBA00022670"/>
    </source>
</evidence>
<accession>A0A6C0ID12</accession>